<comment type="subcellular location">
    <subcellularLocation>
        <location evidence="1">Membrane</location>
        <topology evidence="1">Single-pass membrane protein</topology>
    </subcellularLocation>
</comment>
<dbReference type="RefSeq" id="WP_315725852.1">
    <property type="nucleotide sequence ID" value="NZ_JAVUPU010000004.1"/>
</dbReference>
<keyword evidence="2 5" id="KW-0812">Transmembrane</keyword>
<evidence type="ECO:0000313" key="6">
    <source>
        <dbReference type="EMBL" id="MDT9599169.1"/>
    </source>
</evidence>
<feature type="transmembrane region" description="Helical" evidence="5">
    <location>
        <begin position="32"/>
        <end position="54"/>
    </location>
</feature>
<evidence type="ECO:0000256" key="4">
    <source>
        <dbReference type="ARBA" id="ARBA00023136"/>
    </source>
</evidence>
<sequence>MRFGGRRTSSNVESGGSRGGFGLPMGGGGIRLGGGGLGCGGIVLLIVISLVFGINPMSLIEGGPSGVPHGQPAPGGETPEDICGADQVTRFSCQVLASTEDRWTELFAAAGQRYRPPTLRFYRGGDMSACGAAQSAMGPFYCPADRRIFLDTSFFEELAQRFEAPGDFAQAYVIAHEVGHHIQNLDGTNERVRAMQARAGRAEGNRLSVAMELQADCLAGVWAATEKSAWEPGDVEEGLRAASAIGDDRLQQQSQGYAVPESFTHGSSEQRMQWLQRGMRSGDPASCDTFGG</sequence>
<keyword evidence="4 5" id="KW-0472">Membrane</keyword>
<evidence type="ECO:0000313" key="7">
    <source>
        <dbReference type="Proteomes" id="UP001259572"/>
    </source>
</evidence>
<dbReference type="EMBL" id="JAVUPU010000004">
    <property type="protein sequence ID" value="MDT9599169.1"/>
    <property type="molecule type" value="Genomic_DNA"/>
</dbReference>
<dbReference type="PANTHER" id="PTHR30168">
    <property type="entry name" value="PUTATIVE MEMBRANE PROTEIN YPFJ"/>
    <property type="match status" value="1"/>
</dbReference>
<dbReference type="Proteomes" id="UP001259572">
    <property type="component" value="Unassembled WGS sequence"/>
</dbReference>
<dbReference type="PANTHER" id="PTHR30168:SF0">
    <property type="entry name" value="INNER MEMBRANE PROTEIN"/>
    <property type="match status" value="1"/>
</dbReference>
<evidence type="ECO:0000256" key="1">
    <source>
        <dbReference type="ARBA" id="ARBA00004167"/>
    </source>
</evidence>
<dbReference type="InterPro" id="IPR007343">
    <property type="entry name" value="Uncharacterised_pept_Zn_put"/>
</dbReference>
<evidence type="ECO:0000256" key="3">
    <source>
        <dbReference type="ARBA" id="ARBA00022989"/>
    </source>
</evidence>
<comment type="caution">
    <text evidence="6">The sequence shown here is derived from an EMBL/GenBank/DDBJ whole genome shotgun (WGS) entry which is preliminary data.</text>
</comment>
<keyword evidence="3 5" id="KW-1133">Transmembrane helix</keyword>
<name>A0ABU3Q700_9SPHN</name>
<keyword evidence="7" id="KW-1185">Reference proteome</keyword>
<accession>A0ABU3Q700</accession>
<reference evidence="6 7" key="1">
    <citation type="submission" date="2023-05" db="EMBL/GenBank/DDBJ databases">
        <authorList>
            <person name="Guo Y."/>
        </authorList>
    </citation>
    <scope>NUCLEOTIDE SEQUENCE [LARGE SCALE GENOMIC DNA]</scope>
    <source>
        <strain evidence="6 7">GR2756</strain>
    </source>
</reference>
<proteinExistence type="predicted"/>
<evidence type="ECO:0000256" key="5">
    <source>
        <dbReference type="SAM" id="Phobius"/>
    </source>
</evidence>
<gene>
    <name evidence="6" type="ORF">RQX22_09430</name>
</gene>
<protein>
    <submittedName>
        <fullName evidence="6">Neutral zinc metallopeptidase</fullName>
    </submittedName>
</protein>
<evidence type="ECO:0000256" key="2">
    <source>
        <dbReference type="ARBA" id="ARBA00022692"/>
    </source>
</evidence>
<organism evidence="6 7">
    <name type="scientific">Sphingosinicella rhizophila</name>
    <dbReference type="NCBI Taxonomy" id="3050082"/>
    <lineage>
        <taxon>Bacteria</taxon>
        <taxon>Pseudomonadati</taxon>
        <taxon>Pseudomonadota</taxon>
        <taxon>Alphaproteobacteria</taxon>
        <taxon>Sphingomonadales</taxon>
        <taxon>Sphingosinicellaceae</taxon>
        <taxon>Sphingosinicella</taxon>
    </lineage>
</organism>
<dbReference type="Pfam" id="PF04228">
    <property type="entry name" value="Zn_peptidase"/>
    <property type="match status" value="1"/>
</dbReference>